<protein>
    <submittedName>
        <fullName evidence="6">LysR family transcriptional regulator</fullName>
    </submittedName>
</protein>
<evidence type="ECO:0000313" key="7">
    <source>
        <dbReference type="Proteomes" id="UP000622604"/>
    </source>
</evidence>
<dbReference type="GO" id="GO:0032993">
    <property type="term" value="C:protein-DNA complex"/>
    <property type="evidence" value="ECO:0007669"/>
    <property type="project" value="TreeGrafter"/>
</dbReference>
<gene>
    <name evidence="6" type="ORF">GCM10011274_32020</name>
</gene>
<feature type="domain" description="HTH lysR-type" evidence="5">
    <location>
        <begin position="1"/>
        <end position="58"/>
    </location>
</feature>
<evidence type="ECO:0000313" key="6">
    <source>
        <dbReference type="EMBL" id="GGZ71309.1"/>
    </source>
</evidence>
<proteinExistence type="inferred from homology"/>
<name>A0A8H9IBJ4_9ALTE</name>
<dbReference type="PROSITE" id="PS50931">
    <property type="entry name" value="HTH_LYSR"/>
    <property type="match status" value="1"/>
</dbReference>
<dbReference type="InterPro" id="IPR036390">
    <property type="entry name" value="WH_DNA-bd_sf"/>
</dbReference>
<dbReference type="FunFam" id="1.10.10.10:FF:000001">
    <property type="entry name" value="LysR family transcriptional regulator"/>
    <property type="match status" value="1"/>
</dbReference>
<evidence type="ECO:0000256" key="2">
    <source>
        <dbReference type="ARBA" id="ARBA00023015"/>
    </source>
</evidence>
<dbReference type="AlphaFoldDB" id="A0A8H9IBJ4"/>
<reference evidence="6" key="2">
    <citation type="submission" date="2020-09" db="EMBL/GenBank/DDBJ databases">
        <authorList>
            <person name="Sun Q."/>
            <person name="Kim S."/>
        </authorList>
    </citation>
    <scope>NUCLEOTIDE SEQUENCE</scope>
    <source>
        <strain evidence="6">KCTC 32337</strain>
    </source>
</reference>
<comment type="similarity">
    <text evidence="1">Belongs to the LysR transcriptional regulatory family.</text>
</comment>
<keyword evidence="2" id="KW-0805">Transcription regulation</keyword>
<comment type="caution">
    <text evidence="6">The sequence shown here is derived from an EMBL/GenBank/DDBJ whole genome shotgun (WGS) entry which is preliminary data.</text>
</comment>
<dbReference type="SUPFAM" id="SSF53850">
    <property type="entry name" value="Periplasmic binding protein-like II"/>
    <property type="match status" value="1"/>
</dbReference>
<keyword evidence="4" id="KW-0804">Transcription</keyword>
<dbReference type="Gene3D" id="3.40.190.10">
    <property type="entry name" value="Periplasmic binding protein-like II"/>
    <property type="match status" value="2"/>
</dbReference>
<evidence type="ECO:0000256" key="3">
    <source>
        <dbReference type="ARBA" id="ARBA00023125"/>
    </source>
</evidence>
<evidence type="ECO:0000256" key="1">
    <source>
        <dbReference type="ARBA" id="ARBA00009437"/>
    </source>
</evidence>
<reference evidence="6" key="1">
    <citation type="journal article" date="2014" name="Int. J. Syst. Evol. Microbiol.">
        <title>Complete genome sequence of Corynebacterium casei LMG S-19264T (=DSM 44701T), isolated from a smear-ripened cheese.</title>
        <authorList>
            <consortium name="US DOE Joint Genome Institute (JGI-PGF)"/>
            <person name="Walter F."/>
            <person name="Albersmeier A."/>
            <person name="Kalinowski J."/>
            <person name="Ruckert C."/>
        </authorList>
    </citation>
    <scope>NUCLEOTIDE SEQUENCE</scope>
    <source>
        <strain evidence="6">KCTC 32337</strain>
    </source>
</reference>
<dbReference type="InterPro" id="IPR000847">
    <property type="entry name" value="LysR_HTH_N"/>
</dbReference>
<evidence type="ECO:0000256" key="4">
    <source>
        <dbReference type="ARBA" id="ARBA00023163"/>
    </source>
</evidence>
<dbReference type="InterPro" id="IPR036388">
    <property type="entry name" value="WH-like_DNA-bd_sf"/>
</dbReference>
<dbReference type="PRINTS" id="PR00039">
    <property type="entry name" value="HTHLYSR"/>
</dbReference>
<organism evidence="6 7">
    <name type="scientific">Paraglaciecola chathamensis</name>
    <dbReference type="NCBI Taxonomy" id="368405"/>
    <lineage>
        <taxon>Bacteria</taxon>
        <taxon>Pseudomonadati</taxon>
        <taxon>Pseudomonadota</taxon>
        <taxon>Gammaproteobacteria</taxon>
        <taxon>Alteromonadales</taxon>
        <taxon>Alteromonadaceae</taxon>
        <taxon>Paraglaciecola</taxon>
    </lineage>
</organism>
<dbReference type="Pfam" id="PF00126">
    <property type="entry name" value="HTH_1"/>
    <property type="match status" value="1"/>
</dbReference>
<dbReference type="PANTHER" id="PTHR30346:SF28">
    <property type="entry name" value="HTH-TYPE TRANSCRIPTIONAL REGULATOR CYNR"/>
    <property type="match status" value="1"/>
</dbReference>
<dbReference type="InterPro" id="IPR005119">
    <property type="entry name" value="LysR_subst-bd"/>
</dbReference>
<dbReference type="CDD" id="cd08414">
    <property type="entry name" value="PBP2_LTTR_aromatics_like"/>
    <property type="match status" value="1"/>
</dbReference>
<dbReference type="GO" id="GO:0003700">
    <property type="term" value="F:DNA-binding transcription factor activity"/>
    <property type="evidence" value="ECO:0007669"/>
    <property type="project" value="InterPro"/>
</dbReference>
<sequence length="305" mass="33441">MEIKVLKTFVAVATYRSFSGAARALHTVQPAVSRQISELENELGVKLFWRNTREVKLTSAGEALLIESNRLIALQQSAIEKVRRVAKGETGQLRIGYISSACSNFLPDLVRQYSVAHPNVQVSLFDLTVQGQQQAFENNDIDIALTRPILDDVEPIGLKTELIYNDELVLVLPQDHHLANVPSIALNVMRDSPFIIFKREEAVGLYEQTLSAFQAAGVTPLISSQPRSMQTLLVEVGAGLGIGIAPHCIKRLVSNTCAFVKINDVSVSIPLVAQYKHSPMSPTVSSFVTLLAEHNAEIQARMSVA</sequence>
<dbReference type="RefSeq" id="WP_013755057.1">
    <property type="nucleotide sequence ID" value="NZ_BMZC01000009.1"/>
</dbReference>
<keyword evidence="3" id="KW-0238">DNA-binding</keyword>
<evidence type="ECO:0000259" key="5">
    <source>
        <dbReference type="PROSITE" id="PS50931"/>
    </source>
</evidence>
<dbReference type="Gene3D" id="1.10.10.10">
    <property type="entry name" value="Winged helix-like DNA-binding domain superfamily/Winged helix DNA-binding domain"/>
    <property type="match status" value="1"/>
</dbReference>
<dbReference type="EMBL" id="BMZC01000009">
    <property type="protein sequence ID" value="GGZ71309.1"/>
    <property type="molecule type" value="Genomic_DNA"/>
</dbReference>
<dbReference type="Pfam" id="PF03466">
    <property type="entry name" value="LysR_substrate"/>
    <property type="match status" value="1"/>
</dbReference>
<dbReference type="PANTHER" id="PTHR30346">
    <property type="entry name" value="TRANSCRIPTIONAL DUAL REGULATOR HCAR-RELATED"/>
    <property type="match status" value="1"/>
</dbReference>
<dbReference type="SUPFAM" id="SSF46785">
    <property type="entry name" value="Winged helix' DNA-binding domain"/>
    <property type="match status" value="1"/>
</dbReference>
<dbReference type="GO" id="GO:0003677">
    <property type="term" value="F:DNA binding"/>
    <property type="evidence" value="ECO:0007669"/>
    <property type="project" value="UniProtKB-KW"/>
</dbReference>
<dbReference type="Proteomes" id="UP000622604">
    <property type="component" value="Unassembled WGS sequence"/>
</dbReference>
<accession>A0A8H9IBJ4</accession>